<dbReference type="EMBL" id="BSOS01000009">
    <property type="protein sequence ID" value="GLR66124.1"/>
    <property type="molecule type" value="Genomic_DNA"/>
</dbReference>
<dbReference type="InterPro" id="IPR029069">
    <property type="entry name" value="HotDog_dom_sf"/>
</dbReference>
<protein>
    <recommendedName>
        <fullName evidence="3">3-hydroxylacyl-ACP dehydratase</fullName>
    </recommendedName>
</protein>
<proteinExistence type="predicted"/>
<evidence type="ECO:0008006" key="3">
    <source>
        <dbReference type="Google" id="ProtNLM"/>
    </source>
</evidence>
<accession>A0ABQ6A1U1</accession>
<evidence type="ECO:0000313" key="2">
    <source>
        <dbReference type="Proteomes" id="UP001156641"/>
    </source>
</evidence>
<sequence>MTIINREQILTMIPHCGAMCLLDEVLSWNDVSVRCLSRRYQDQDNPMRRANGELGVACGIEIAAQAMAVQGRLSAGNSGPPRRGYLVSLRDVALRTGLLDAASGDLIIEAERLLGDADGATYRFRLARHDTELLSGRATVVFEAGE</sequence>
<dbReference type="SUPFAM" id="SSF54637">
    <property type="entry name" value="Thioesterase/thiol ester dehydrase-isomerase"/>
    <property type="match status" value="1"/>
</dbReference>
<evidence type="ECO:0000313" key="1">
    <source>
        <dbReference type="EMBL" id="GLR66124.1"/>
    </source>
</evidence>
<organism evidence="1 2">
    <name type="scientific">Acidocella aquatica</name>
    <dbReference type="NCBI Taxonomy" id="1922313"/>
    <lineage>
        <taxon>Bacteria</taxon>
        <taxon>Pseudomonadati</taxon>
        <taxon>Pseudomonadota</taxon>
        <taxon>Alphaproteobacteria</taxon>
        <taxon>Acetobacterales</taxon>
        <taxon>Acidocellaceae</taxon>
        <taxon>Acidocella</taxon>
    </lineage>
</organism>
<dbReference type="Pfam" id="PF22817">
    <property type="entry name" value="ApeP-like"/>
    <property type="match status" value="1"/>
</dbReference>
<dbReference type="Gene3D" id="3.10.129.10">
    <property type="entry name" value="Hotdog Thioesterase"/>
    <property type="match status" value="1"/>
</dbReference>
<dbReference type="Proteomes" id="UP001156641">
    <property type="component" value="Unassembled WGS sequence"/>
</dbReference>
<reference evidence="2" key="1">
    <citation type="journal article" date="2019" name="Int. J. Syst. Evol. Microbiol.">
        <title>The Global Catalogue of Microorganisms (GCM) 10K type strain sequencing project: providing services to taxonomists for standard genome sequencing and annotation.</title>
        <authorList>
            <consortium name="The Broad Institute Genomics Platform"/>
            <consortium name="The Broad Institute Genome Sequencing Center for Infectious Disease"/>
            <person name="Wu L."/>
            <person name="Ma J."/>
        </authorList>
    </citation>
    <scope>NUCLEOTIDE SEQUENCE [LARGE SCALE GENOMIC DNA]</scope>
    <source>
        <strain evidence="2">NBRC 112502</strain>
    </source>
</reference>
<gene>
    <name evidence="1" type="ORF">GCM10010909_08020</name>
</gene>
<dbReference type="RefSeq" id="WP_284256732.1">
    <property type="nucleotide sequence ID" value="NZ_BSOS01000009.1"/>
</dbReference>
<comment type="caution">
    <text evidence="1">The sequence shown here is derived from an EMBL/GenBank/DDBJ whole genome shotgun (WGS) entry which is preliminary data.</text>
</comment>
<name>A0ABQ6A1U1_9PROT</name>
<dbReference type="InterPro" id="IPR016776">
    <property type="entry name" value="ApeP-like_dehydratase"/>
</dbReference>
<keyword evidence="2" id="KW-1185">Reference proteome</keyword>